<evidence type="ECO:0000256" key="4">
    <source>
        <dbReference type="PIRSR" id="PIRSR000894-2"/>
    </source>
</evidence>
<proteinExistence type="predicted"/>
<keyword evidence="2" id="KW-0325">Glycoprotein</keyword>
<dbReference type="OrthoDB" id="6509975at2759"/>
<dbReference type="Pfam" id="PF00328">
    <property type="entry name" value="His_Phos_2"/>
    <property type="match status" value="1"/>
</dbReference>
<evidence type="ECO:0000256" key="3">
    <source>
        <dbReference type="PIRSR" id="PIRSR000894-1"/>
    </source>
</evidence>
<reference evidence="6" key="1">
    <citation type="journal article" date="2020" name="Stud. Mycol.">
        <title>101 Dothideomycetes genomes: a test case for predicting lifestyles and emergence of pathogens.</title>
        <authorList>
            <person name="Haridas S."/>
            <person name="Albert R."/>
            <person name="Binder M."/>
            <person name="Bloem J."/>
            <person name="Labutti K."/>
            <person name="Salamov A."/>
            <person name="Andreopoulos B."/>
            <person name="Baker S."/>
            <person name="Barry K."/>
            <person name="Bills G."/>
            <person name="Bluhm B."/>
            <person name="Cannon C."/>
            <person name="Castanera R."/>
            <person name="Culley D."/>
            <person name="Daum C."/>
            <person name="Ezra D."/>
            <person name="Gonzalez J."/>
            <person name="Henrissat B."/>
            <person name="Kuo A."/>
            <person name="Liang C."/>
            <person name="Lipzen A."/>
            <person name="Lutzoni F."/>
            <person name="Magnuson J."/>
            <person name="Mondo S."/>
            <person name="Nolan M."/>
            <person name="Ohm R."/>
            <person name="Pangilinan J."/>
            <person name="Park H.-J."/>
            <person name="Ramirez L."/>
            <person name="Alfaro M."/>
            <person name="Sun H."/>
            <person name="Tritt A."/>
            <person name="Yoshinaga Y."/>
            <person name="Zwiers L.-H."/>
            <person name="Turgeon B."/>
            <person name="Goodwin S."/>
            <person name="Spatafora J."/>
            <person name="Crous P."/>
            <person name="Grigoriev I."/>
        </authorList>
    </citation>
    <scope>NUCLEOTIDE SEQUENCE</scope>
    <source>
        <strain evidence="6">CBS 121739</strain>
    </source>
</reference>
<keyword evidence="1" id="KW-0378">Hydrolase</keyword>
<feature type="active site" description="Proton donor" evidence="3">
    <location>
        <position position="388"/>
    </location>
</feature>
<dbReference type="PANTHER" id="PTHR20963:SF18">
    <property type="entry name" value="ACID PHOSPHATASE PHO11-RELATED"/>
    <property type="match status" value="1"/>
</dbReference>
<protein>
    <submittedName>
        <fullName evidence="6">Multiple inositol polyphosphate phosphatase</fullName>
    </submittedName>
</protein>
<accession>A0A6A6WJR4</accession>
<dbReference type="PANTHER" id="PTHR20963">
    <property type="entry name" value="MULTIPLE INOSITOL POLYPHOSPHATE PHOSPHATASE-RELATED"/>
    <property type="match status" value="1"/>
</dbReference>
<dbReference type="SUPFAM" id="SSF53254">
    <property type="entry name" value="Phosphoglycerate mutase-like"/>
    <property type="match status" value="1"/>
</dbReference>
<dbReference type="GO" id="GO:0009277">
    <property type="term" value="C:fungal-type cell wall"/>
    <property type="evidence" value="ECO:0007669"/>
    <property type="project" value="TreeGrafter"/>
</dbReference>
<dbReference type="RefSeq" id="XP_033604941.1">
    <property type="nucleotide sequence ID" value="XM_033746249.1"/>
</dbReference>
<dbReference type="CDD" id="cd07061">
    <property type="entry name" value="HP_HAP_like"/>
    <property type="match status" value="1"/>
</dbReference>
<evidence type="ECO:0000313" key="6">
    <source>
        <dbReference type="EMBL" id="KAF2762490.1"/>
    </source>
</evidence>
<evidence type="ECO:0000256" key="5">
    <source>
        <dbReference type="SAM" id="SignalP"/>
    </source>
</evidence>
<dbReference type="GO" id="GO:0003993">
    <property type="term" value="F:acid phosphatase activity"/>
    <property type="evidence" value="ECO:0007669"/>
    <property type="project" value="TreeGrafter"/>
</dbReference>
<evidence type="ECO:0000313" key="7">
    <source>
        <dbReference type="Proteomes" id="UP000799437"/>
    </source>
</evidence>
<evidence type="ECO:0000256" key="2">
    <source>
        <dbReference type="ARBA" id="ARBA00023180"/>
    </source>
</evidence>
<dbReference type="InterPro" id="IPR029033">
    <property type="entry name" value="His_PPase_superfam"/>
</dbReference>
<feature type="disulfide bond" evidence="4">
    <location>
        <begin position="108"/>
        <end position="437"/>
    </location>
</feature>
<keyword evidence="7" id="KW-1185">Reference proteome</keyword>
<organism evidence="6 7">
    <name type="scientific">Pseudovirgaria hyperparasitica</name>
    <dbReference type="NCBI Taxonomy" id="470096"/>
    <lineage>
        <taxon>Eukaryota</taxon>
        <taxon>Fungi</taxon>
        <taxon>Dikarya</taxon>
        <taxon>Ascomycota</taxon>
        <taxon>Pezizomycotina</taxon>
        <taxon>Dothideomycetes</taxon>
        <taxon>Dothideomycetes incertae sedis</taxon>
        <taxon>Acrospermales</taxon>
        <taxon>Acrospermaceae</taxon>
        <taxon>Pseudovirgaria</taxon>
    </lineage>
</organism>
<feature type="disulfide bond" evidence="4">
    <location>
        <begin position="314"/>
        <end position="327"/>
    </location>
</feature>
<keyword evidence="5" id="KW-0732">Signal</keyword>
<keyword evidence="4" id="KW-1015">Disulfide bond</keyword>
<evidence type="ECO:0000256" key="1">
    <source>
        <dbReference type="ARBA" id="ARBA00022801"/>
    </source>
</evidence>
<dbReference type="Proteomes" id="UP000799437">
    <property type="component" value="Unassembled WGS sequence"/>
</dbReference>
<sequence>MSSHFLLAIVAGFSALCFYQISHYLSTSVDIIHLSSLRNPHAASWTSWFHPQRQWGYGDEPTAGTLPQQDGGRYAKDWNILYHLGGNGPWVEKIDGVVEGGIMVPKGCVVDQVHMMSRHAERYPTTKAGVRIMKPLKRIQQQADVKPAGDLAFVSDWDFISSDPQTHFEQLTSTGPFAGKLGAFTTGIKLRTRYAHLLPKRLAPNGKTNFWASDSARVIETARHFGAGFFGLNWEDTSTLHVIPETAERGGDTLTPGDTCKRYLHDMQKGHDQGYSKIVEFRDTYIGAAKERLLKDNPEFKFTNEEVFAMQELCAFEITTRGSSLWCDVFSREDWLNFEYARDVIHYYRAGPGTPYAATMGGLYLNATAKLLEQGPEAGPFFFSFVHDGDMTPLLSALDIFHDDEDLPTTHRVDSRAWRTSQITPMGGRIIFERMTCDVGLKEKVPHVRINMNDGIVALPGCQNGPGHSCPLDDFLSWTRKRMVEIGDFNEVCGLRAYEPDAPDMITFLHQHA</sequence>
<dbReference type="PIRSF" id="PIRSF000894">
    <property type="entry name" value="Acid_phosphatase"/>
    <property type="match status" value="1"/>
</dbReference>
<dbReference type="InterPro" id="IPR016274">
    <property type="entry name" value="Histidine_acid_Pase_euk"/>
</dbReference>
<feature type="chain" id="PRO_5025444862" evidence="5">
    <location>
        <begin position="20"/>
        <end position="513"/>
    </location>
</feature>
<gene>
    <name evidence="6" type="ORF">EJ05DRAFT_495369</name>
</gene>
<dbReference type="InterPro" id="IPR000560">
    <property type="entry name" value="His_Pase_clade-2"/>
</dbReference>
<dbReference type="GeneID" id="54487303"/>
<feature type="signal peptide" evidence="5">
    <location>
        <begin position="1"/>
        <end position="19"/>
    </location>
</feature>
<dbReference type="AlphaFoldDB" id="A0A6A6WJR4"/>
<dbReference type="EMBL" id="ML996565">
    <property type="protein sequence ID" value="KAF2762490.1"/>
    <property type="molecule type" value="Genomic_DNA"/>
</dbReference>
<name>A0A6A6WJR4_9PEZI</name>
<feature type="active site" description="Nucleophile" evidence="3">
    <location>
        <position position="119"/>
    </location>
</feature>
<dbReference type="Gene3D" id="3.40.50.1240">
    <property type="entry name" value="Phosphoglycerate mutase-like"/>
    <property type="match status" value="1"/>
</dbReference>
<feature type="disulfide bond" evidence="4">
    <location>
        <begin position="462"/>
        <end position="470"/>
    </location>
</feature>